<dbReference type="PANTHER" id="PTHR30558">
    <property type="entry name" value="EXBD MEMBRANE COMPONENT OF PMF-DRIVEN MACROMOLECULE IMPORT SYSTEM"/>
    <property type="match status" value="1"/>
</dbReference>
<comment type="similarity">
    <text evidence="2 7">Belongs to the ExbD/TolR family.</text>
</comment>
<dbReference type="GO" id="GO:0005886">
    <property type="term" value="C:plasma membrane"/>
    <property type="evidence" value="ECO:0007669"/>
    <property type="project" value="UniProtKB-SubCell"/>
</dbReference>
<dbReference type="InterPro" id="IPR003400">
    <property type="entry name" value="ExbD"/>
</dbReference>
<keyword evidence="4 7" id="KW-0812">Transmembrane</keyword>
<comment type="subcellular location">
    <subcellularLocation>
        <location evidence="1">Cell membrane</location>
        <topology evidence="1">Single-pass membrane protein</topology>
    </subcellularLocation>
    <subcellularLocation>
        <location evidence="7">Cell membrane</location>
        <topology evidence="7">Single-pass type II membrane protein</topology>
    </subcellularLocation>
</comment>
<name>A0A7Y0HH09_9PROT</name>
<sequence length="137" mass="15026">MQRMSYGYRKHRRKQDGEDHILPLINIVFLLLSFFLIAGQIEMRSPVPVSEPTSVSESDDNTRLPTVQIDKDGQFLIDGEVIDPAAPDRLHAALSTEEALRVHADAAASAAAVLGVLQHLRAAGWESVTLVTVRPST</sequence>
<evidence type="ECO:0000256" key="7">
    <source>
        <dbReference type="RuleBase" id="RU003879"/>
    </source>
</evidence>
<evidence type="ECO:0000313" key="9">
    <source>
        <dbReference type="EMBL" id="NMM45472.1"/>
    </source>
</evidence>
<keyword evidence="7" id="KW-0813">Transport</keyword>
<dbReference type="GO" id="GO:0015031">
    <property type="term" value="P:protein transport"/>
    <property type="evidence" value="ECO:0007669"/>
    <property type="project" value="UniProtKB-KW"/>
</dbReference>
<gene>
    <name evidence="9" type="ORF">HH303_13340</name>
</gene>
<organism evidence="9 10">
    <name type="scientific">Pacificispira spongiicola</name>
    <dbReference type="NCBI Taxonomy" id="2729598"/>
    <lineage>
        <taxon>Bacteria</taxon>
        <taxon>Pseudomonadati</taxon>
        <taxon>Pseudomonadota</taxon>
        <taxon>Alphaproteobacteria</taxon>
        <taxon>Rhodospirillales</taxon>
        <taxon>Rhodospirillaceae</taxon>
        <taxon>Pacificispira</taxon>
    </lineage>
</organism>
<evidence type="ECO:0000256" key="1">
    <source>
        <dbReference type="ARBA" id="ARBA00004162"/>
    </source>
</evidence>
<keyword evidence="3" id="KW-1003">Cell membrane</keyword>
<accession>A0A7Y0HH09</accession>
<dbReference type="Proteomes" id="UP000539372">
    <property type="component" value="Unassembled WGS sequence"/>
</dbReference>
<reference evidence="9 10" key="1">
    <citation type="submission" date="2020-04" db="EMBL/GenBank/DDBJ databases">
        <title>Rhodospirillaceae bacterium KN72 isolated from deep sea.</title>
        <authorList>
            <person name="Zhang D.-C."/>
        </authorList>
    </citation>
    <scope>NUCLEOTIDE SEQUENCE [LARGE SCALE GENOMIC DNA]</scope>
    <source>
        <strain evidence="9 10">KN72</strain>
    </source>
</reference>
<keyword evidence="7" id="KW-0653">Protein transport</keyword>
<keyword evidence="10" id="KW-1185">Reference proteome</keyword>
<evidence type="ECO:0000256" key="2">
    <source>
        <dbReference type="ARBA" id="ARBA00005811"/>
    </source>
</evidence>
<evidence type="ECO:0000313" key="10">
    <source>
        <dbReference type="Proteomes" id="UP000539372"/>
    </source>
</evidence>
<evidence type="ECO:0000256" key="6">
    <source>
        <dbReference type="ARBA" id="ARBA00023136"/>
    </source>
</evidence>
<dbReference type="EMBL" id="JABBNT010000004">
    <property type="protein sequence ID" value="NMM45472.1"/>
    <property type="molecule type" value="Genomic_DNA"/>
</dbReference>
<evidence type="ECO:0000256" key="4">
    <source>
        <dbReference type="ARBA" id="ARBA00022692"/>
    </source>
</evidence>
<dbReference type="AlphaFoldDB" id="A0A7Y0HH09"/>
<keyword evidence="5 8" id="KW-1133">Transmembrane helix</keyword>
<comment type="caution">
    <text evidence="9">The sequence shown here is derived from an EMBL/GenBank/DDBJ whole genome shotgun (WGS) entry which is preliminary data.</text>
</comment>
<protein>
    <submittedName>
        <fullName evidence="9">Biopolymer transporter ExbD</fullName>
    </submittedName>
</protein>
<evidence type="ECO:0000256" key="3">
    <source>
        <dbReference type="ARBA" id="ARBA00022475"/>
    </source>
</evidence>
<dbReference type="Pfam" id="PF02472">
    <property type="entry name" value="ExbD"/>
    <property type="match status" value="1"/>
</dbReference>
<dbReference type="RefSeq" id="WP_169625870.1">
    <property type="nucleotide sequence ID" value="NZ_JABBNT010000004.1"/>
</dbReference>
<proteinExistence type="inferred from homology"/>
<feature type="transmembrane region" description="Helical" evidence="8">
    <location>
        <begin position="21"/>
        <end position="41"/>
    </location>
</feature>
<evidence type="ECO:0000256" key="5">
    <source>
        <dbReference type="ARBA" id="ARBA00022989"/>
    </source>
</evidence>
<evidence type="ECO:0000256" key="8">
    <source>
        <dbReference type="SAM" id="Phobius"/>
    </source>
</evidence>
<dbReference type="Gene3D" id="3.30.420.270">
    <property type="match status" value="1"/>
</dbReference>
<dbReference type="GO" id="GO:0022857">
    <property type="term" value="F:transmembrane transporter activity"/>
    <property type="evidence" value="ECO:0007669"/>
    <property type="project" value="InterPro"/>
</dbReference>
<keyword evidence="6 8" id="KW-0472">Membrane</keyword>